<keyword evidence="8" id="KW-1185">Reference proteome</keyword>
<keyword evidence="4" id="KW-0067">ATP-binding</keyword>
<comment type="similarity">
    <text evidence="1">Belongs to the ATP-dependent AMP-binding enzyme family.</text>
</comment>
<sequence>MSDRPTVSDLLRPLVDVTDRGLYDCTAAPDDSSQEDDGGPADLISWADHIAAGAQLAAALKARLDPAKPPHIGVLLSNTTFFSSLLVAAALAGLVPVGLNPTRRGAALAGDVERSDCQLVLADNLDLVPAGLDAAGIDVIDVESASWATELAGFAGAPVQFADVDPDDLFMLIFTSGTSGDPKAVRVTHDKVAFPGQMLADRFGLGRDDTFYLSMPLFHSNAVMAGWAVALAAQGSIALRRKFSASGFLRDVRRYGATYANYVGKPLSYILATPAQPDDTDNPLKFMYGNEGAPRDLNRFAQRFGVIVVDGFGSTEGGVAVARTPDTPAGALGPLTAEVAIVDVETGLPCPPGVVGELVNPTGRGWFRGYYNNAAAEAERMAGGIYHTGDLAYRDAAGFIYFAGRLGDWMRVDGENLGTAPIEQVLLRHPDVVEAAVYPIPDPAVGDQVMSALVLLDDATFSADDFSAFLAAQEDLGPKQWPRFIRVATTLPRTETFKVIKRQLSAEGTDCADPVFAIAR</sequence>
<keyword evidence="2" id="KW-0436">Ligase</keyword>
<dbReference type="GO" id="GO:0005324">
    <property type="term" value="F:long-chain fatty acid transmembrane transporter activity"/>
    <property type="evidence" value="ECO:0007669"/>
    <property type="project" value="TreeGrafter"/>
</dbReference>
<dbReference type="RefSeq" id="WP_043984678.1">
    <property type="nucleotide sequence ID" value="NZ_JXST01000004.1"/>
</dbReference>
<accession>A0A0D1J9M1</accession>
<evidence type="ECO:0000256" key="3">
    <source>
        <dbReference type="ARBA" id="ARBA00022741"/>
    </source>
</evidence>
<dbReference type="GO" id="GO:0005886">
    <property type="term" value="C:plasma membrane"/>
    <property type="evidence" value="ECO:0007669"/>
    <property type="project" value="TreeGrafter"/>
</dbReference>
<evidence type="ECO:0000313" key="7">
    <source>
        <dbReference type="EMBL" id="KIU18303.1"/>
    </source>
</evidence>
<dbReference type="OrthoDB" id="9803968at2"/>
<dbReference type="PATRIC" id="fig|280871.6.peg.838"/>
<dbReference type="Pfam" id="PF13193">
    <property type="entry name" value="AMP-binding_C"/>
    <property type="match status" value="1"/>
</dbReference>
<dbReference type="Proteomes" id="UP000032221">
    <property type="component" value="Unassembled WGS sequence"/>
</dbReference>
<organism evidence="7 8">
    <name type="scientific">Mycolicibacterium llatzerense</name>
    <dbReference type="NCBI Taxonomy" id="280871"/>
    <lineage>
        <taxon>Bacteria</taxon>
        <taxon>Bacillati</taxon>
        <taxon>Actinomycetota</taxon>
        <taxon>Actinomycetes</taxon>
        <taxon>Mycobacteriales</taxon>
        <taxon>Mycobacteriaceae</taxon>
        <taxon>Mycolicibacterium</taxon>
    </lineage>
</organism>
<evidence type="ECO:0000256" key="4">
    <source>
        <dbReference type="ARBA" id="ARBA00022840"/>
    </source>
</evidence>
<dbReference type="InterPro" id="IPR020845">
    <property type="entry name" value="AMP-binding_CS"/>
</dbReference>
<comment type="caution">
    <text evidence="7">The sequence shown here is derived from an EMBL/GenBank/DDBJ whole genome shotgun (WGS) entry which is preliminary data.</text>
</comment>
<keyword evidence="3" id="KW-0547">Nucleotide-binding</keyword>
<dbReference type="NCBIfam" id="NF005897">
    <property type="entry name" value="PRK07867.1"/>
    <property type="match status" value="1"/>
</dbReference>
<feature type="domain" description="AMP-dependent synthetase/ligase" evidence="5">
    <location>
        <begin position="44"/>
        <end position="371"/>
    </location>
</feature>
<evidence type="ECO:0000256" key="1">
    <source>
        <dbReference type="ARBA" id="ARBA00006432"/>
    </source>
</evidence>
<dbReference type="STRING" id="280871.TL10_04115"/>
<evidence type="ECO:0000259" key="6">
    <source>
        <dbReference type="Pfam" id="PF13193"/>
    </source>
</evidence>
<dbReference type="GO" id="GO:0004467">
    <property type="term" value="F:long-chain fatty acid-CoA ligase activity"/>
    <property type="evidence" value="ECO:0007669"/>
    <property type="project" value="TreeGrafter"/>
</dbReference>
<name>A0A0D1J9M1_9MYCO</name>
<reference evidence="7 8" key="1">
    <citation type="submission" date="2015-01" db="EMBL/GenBank/DDBJ databases">
        <title>Genome sequence of Mycobacterium llatzerense and Mycobacterium immunogenum recovered from brain abscess.</title>
        <authorList>
            <person name="Greninger A.L."/>
            <person name="Langelier C."/>
            <person name="Cunningham G."/>
            <person name="Chiu C.Y."/>
            <person name="Miller S."/>
        </authorList>
    </citation>
    <scope>NUCLEOTIDE SEQUENCE [LARGE SCALE GENOMIC DNA]</scope>
    <source>
        <strain evidence="7 8">CLUC14</strain>
    </source>
</reference>
<dbReference type="Gene3D" id="3.30.300.30">
    <property type="match status" value="1"/>
</dbReference>
<dbReference type="GO" id="GO:0044539">
    <property type="term" value="P:long-chain fatty acid import into cell"/>
    <property type="evidence" value="ECO:0007669"/>
    <property type="project" value="TreeGrafter"/>
</dbReference>
<dbReference type="PANTHER" id="PTHR43107">
    <property type="entry name" value="LONG-CHAIN FATTY ACID TRANSPORT PROTEIN"/>
    <property type="match status" value="1"/>
</dbReference>
<gene>
    <name evidence="7" type="ORF">TL10_04115</name>
</gene>
<dbReference type="InterPro" id="IPR025110">
    <property type="entry name" value="AMP-bd_C"/>
</dbReference>
<feature type="domain" description="AMP-binding enzyme C-terminal" evidence="6">
    <location>
        <begin position="422"/>
        <end position="498"/>
    </location>
</feature>
<evidence type="ECO:0000256" key="2">
    <source>
        <dbReference type="ARBA" id="ARBA00022598"/>
    </source>
</evidence>
<evidence type="ECO:0000313" key="8">
    <source>
        <dbReference type="Proteomes" id="UP000032221"/>
    </source>
</evidence>
<dbReference type="AlphaFoldDB" id="A0A0D1J9M1"/>
<dbReference type="GO" id="GO:0005524">
    <property type="term" value="F:ATP binding"/>
    <property type="evidence" value="ECO:0007669"/>
    <property type="project" value="UniProtKB-KW"/>
</dbReference>
<proteinExistence type="inferred from homology"/>
<dbReference type="InterPro" id="IPR000873">
    <property type="entry name" value="AMP-dep_synth/lig_dom"/>
</dbReference>
<dbReference type="Pfam" id="PF00501">
    <property type="entry name" value="AMP-binding"/>
    <property type="match status" value="1"/>
</dbReference>
<protein>
    <submittedName>
        <fullName evidence="7">Acyl-CoA synthetase</fullName>
    </submittedName>
</protein>
<dbReference type="InterPro" id="IPR045851">
    <property type="entry name" value="AMP-bd_C_sf"/>
</dbReference>
<dbReference type="PROSITE" id="PS00455">
    <property type="entry name" value="AMP_BINDING"/>
    <property type="match status" value="1"/>
</dbReference>
<evidence type="ECO:0000259" key="5">
    <source>
        <dbReference type="Pfam" id="PF00501"/>
    </source>
</evidence>
<dbReference type="Gene3D" id="3.40.50.12780">
    <property type="entry name" value="N-terminal domain of ligase-like"/>
    <property type="match status" value="1"/>
</dbReference>
<dbReference type="PANTHER" id="PTHR43107:SF15">
    <property type="entry name" value="FATTY ACID TRANSPORT PROTEIN 3, ISOFORM A"/>
    <property type="match status" value="1"/>
</dbReference>
<dbReference type="InterPro" id="IPR042099">
    <property type="entry name" value="ANL_N_sf"/>
</dbReference>
<dbReference type="SUPFAM" id="SSF56801">
    <property type="entry name" value="Acetyl-CoA synthetase-like"/>
    <property type="match status" value="1"/>
</dbReference>
<dbReference type="EMBL" id="JXST01000004">
    <property type="protein sequence ID" value="KIU18303.1"/>
    <property type="molecule type" value="Genomic_DNA"/>
</dbReference>